<dbReference type="OrthoDB" id="3035493at2"/>
<dbReference type="Proteomes" id="UP000070539">
    <property type="component" value="Unassembled WGS sequence"/>
</dbReference>
<evidence type="ECO:0000313" key="1">
    <source>
        <dbReference type="EMBL" id="KXL53892.1"/>
    </source>
</evidence>
<evidence type="ECO:0000313" key="2">
    <source>
        <dbReference type="Proteomes" id="UP000070539"/>
    </source>
</evidence>
<sequence>MDNQNPRLHVVIYYQSNSKVKTKLHRKLIAYAKKISDDPYEPYIDISMDNSYLKKVKAALQTLTCDTINTFYVKRPVKDLEQLYLFIKILLSITLQKSFENTPNNTIIDNWMIISIIPSKTSDIYDIKCSLGK</sequence>
<name>A0A136WH87_9FIRM</name>
<proteinExistence type="predicted"/>
<dbReference type="RefSeq" id="WP_066085701.1">
    <property type="nucleotide sequence ID" value="NZ_LRVM01000002.1"/>
</dbReference>
<protein>
    <submittedName>
        <fullName evidence="1">Uncharacterized protein</fullName>
    </submittedName>
</protein>
<reference evidence="1 2" key="1">
    <citation type="submission" date="2016-01" db="EMBL/GenBank/DDBJ databases">
        <title>Genome sequence of Clostridium neopropionicum X4, DSM-3847.</title>
        <authorList>
            <person name="Poehlein A."/>
            <person name="Beck M.H."/>
            <person name="Bengelsdorf F.R."/>
            <person name="Daniel R."/>
            <person name="Duerre P."/>
        </authorList>
    </citation>
    <scope>NUCLEOTIDE SEQUENCE [LARGE SCALE GENOMIC DNA]</scope>
    <source>
        <strain evidence="1 2">DSM-3847</strain>
    </source>
</reference>
<comment type="caution">
    <text evidence="1">The sequence shown here is derived from an EMBL/GenBank/DDBJ whole genome shotgun (WGS) entry which is preliminary data.</text>
</comment>
<gene>
    <name evidence="1" type="ORF">CLNEO_11180</name>
</gene>
<dbReference type="AlphaFoldDB" id="A0A136WH87"/>
<accession>A0A136WH87</accession>
<dbReference type="EMBL" id="LRVM01000002">
    <property type="protein sequence ID" value="KXL53892.1"/>
    <property type="molecule type" value="Genomic_DNA"/>
</dbReference>
<keyword evidence="2" id="KW-1185">Reference proteome</keyword>
<organism evidence="1 2">
    <name type="scientific">Anaerotignum neopropionicum</name>
    <dbReference type="NCBI Taxonomy" id="36847"/>
    <lineage>
        <taxon>Bacteria</taxon>
        <taxon>Bacillati</taxon>
        <taxon>Bacillota</taxon>
        <taxon>Clostridia</taxon>
        <taxon>Lachnospirales</taxon>
        <taxon>Anaerotignaceae</taxon>
        <taxon>Anaerotignum</taxon>
    </lineage>
</organism>